<sequence length="535" mass="59697">MNNIISNYVVIVAIAGVFNVLLGVYAYFRTTSFSGMRAFVWTSFTSAVYAFGFAMELASSSLKEIQFWINIEYVGMPFAAPCSLIMTLYYVGLDKFLTRKKMWGLFLIPSATLIMVTTNPLHHLFYRSIYLRQDGPSPLVDIVRGEWYIVHGSYTFGCLFASVCLLVWKWNRTLPAFRKQIVIWLAGHLIPIVGSFLYLMGLSPYGMDPVPVLLSVTSALYIWAILSANMLTVSPVAREYIFESMRDGVLVLDNADRVVDYNAAAVRMLPTLDASVIGKPIGNVWKLQPGFFGAATAGADKSLPDEVEAEWINGDEHLYYEIRFSTLKPKNAAVGTIVVLIDVTEKKRLQERLLYLANYDGLTQIYNRTHFMHESRRLLEQARSSRAPLSFLLLDIDHFKSINDRLGHAAGDQALKHIVSICKKNLRTRDLIGRYGGEEFVLCLPDTTVEQAALIADRIRRDIETSPITTAFGPLAPTASFGAAEAAPHTDIMALESVLSEADRALYSSKRGGRNAVHFITGGTVRKFSRPAVKI</sequence>
<feature type="transmembrane region" description="Helical" evidence="1">
    <location>
        <begin position="67"/>
        <end position="91"/>
    </location>
</feature>
<keyword evidence="1" id="KW-1133">Transmembrane helix</keyword>
<dbReference type="InterPro" id="IPR013656">
    <property type="entry name" value="PAS_4"/>
</dbReference>
<reference evidence="4" key="2">
    <citation type="submission" date="2015-03" db="EMBL/GenBank/DDBJ databases">
        <title>Genome sequence of Paenibacillus beijingensis strain DSM 24997T.</title>
        <authorList>
            <person name="Kwak Y."/>
            <person name="Shin J.-H."/>
        </authorList>
    </citation>
    <scope>NUCLEOTIDE SEQUENCE [LARGE SCALE GENOMIC DNA]</scope>
    <source>
        <strain evidence="4">DSM 24997</strain>
    </source>
</reference>
<dbReference type="InterPro" id="IPR000014">
    <property type="entry name" value="PAS"/>
</dbReference>
<dbReference type="AlphaFoldDB" id="A0A0D5NL32"/>
<dbReference type="Gene3D" id="3.30.450.20">
    <property type="entry name" value="PAS domain"/>
    <property type="match status" value="1"/>
</dbReference>
<evidence type="ECO:0000313" key="3">
    <source>
        <dbReference type="EMBL" id="AJY75976.1"/>
    </source>
</evidence>
<dbReference type="FunFam" id="3.30.70.270:FF:000001">
    <property type="entry name" value="Diguanylate cyclase domain protein"/>
    <property type="match status" value="1"/>
</dbReference>
<feature type="transmembrane region" description="Helical" evidence="1">
    <location>
        <begin position="180"/>
        <end position="200"/>
    </location>
</feature>
<dbReference type="PATRIC" id="fig|1126833.4.peg.3779"/>
<dbReference type="CDD" id="cd01949">
    <property type="entry name" value="GGDEF"/>
    <property type="match status" value="1"/>
</dbReference>
<dbReference type="OrthoDB" id="9759607at2"/>
<gene>
    <name evidence="3" type="ORF">VN24_17220</name>
</gene>
<organism evidence="3 4">
    <name type="scientific">Paenibacillus beijingensis</name>
    <dbReference type="NCBI Taxonomy" id="1126833"/>
    <lineage>
        <taxon>Bacteria</taxon>
        <taxon>Bacillati</taxon>
        <taxon>Bacillota</taxon>
        <taxon>Bacilli</taxon>
        <taxon>Bacillales</taxon>
        <taxon>Paenibacillaceae</taxon>
        <taxon>Paenibacillus</taxon>
    </lineage>
</organism>
<protein>
    <recommendedName>
        <fullName evidence="2">GGDEF domain-containing protein</fullName>
    </recommendedName>
</protein>
<feature type="transmembrane region" description="Helical" evidence="1">
    <location>
        <begin position="103"/>
        <end position="126"/>
    </location>
</feature>
<evidence type="ECO:0000256" key="1">
    <source>
        <dbReference type="SAM" id="Phobius"/>
    </source>
</evidence>
<dbReference type="InterPro" id="IPR035965">
    <property type="entry name" value="PAS-like_dom_sf"/>
</dbReference>
<dbReference type="PROSITE" id="PS50887">
    <property type="entry name" value="GGDEF"/>
    <property type="match status" value="1"/>
</dbReference>
<feature type="transmembrane region" description="Helical" evidence="1">
    <location>
        <begin position="38"/>
        <end position="55"/>
    </location>
</feature>
<proteinExistence type="predicted"/>
<reference evidence="3 4" key="1">
    <citation type="journal article" date="2015" name="J. Biotechnol.">
        <title>Complete genome sequence of Paenibacillus beijingensis 7188(T) (=DSM 24997(T)), a novel rhizobacterium from jujube garden soil.</title>
        <authorList>
            <person name="Kwak Y."/>
            <person name="Shin J.H."/>
        </authorList>
    </citation>
    <scope>NUCLEOTIDE SEQUENCE [LARGE SCALE GENOMIC DNA]</scope>
    <source>
        <strain evidence="3 4">DSM 24997</strain>
    </source>
</reference>
<dbReference type="PANTHER" id="PTHR45138">
    <property type="entry name" value="REGULATORY COMPONENTS OF SENSORY TRANSDUCTION SYSTEM"/>
    <property type="match status" value="1"/>
</dbReference>
<dbReference type="STRING" id="1126833.VN24_17220"/>
<dbReference type="EMBL" id="CP011058">
    <property type="protein sequence ID" value="AJY75976.1"/>
    <property type="molecule type" value="Genomic_DNA"/>
</dbReference>
<keyword evidence="4" id="KW-1185">Reference proteome</keyword>
<keyword evidence="1" id="KW-0472">Membrane</keyword>
<dbReference type="Pfam" id="PF16927">
    <property type="entry name" value="HisKA_7TM"/>
    <property type="match status" value="1"/>
</dbReference>
<feature type="domain" description="GGDEF" evidence="2">
    <location>
        <begin position="387"/>
        <end position="522"/>
    </location>
</feature>
<dbReference type="CDD" id="cd00130">
    <property type="entry name" value="PAS"/>
    <property type="match status" value="1"/>
</dbReference>
<evidence type="ECO:0000313" key="4">
    <source>
        <dbReference type="Proteomes" id="UP000032633"/>
    </source>
</evidence>
<dbReference type="PANTHER" id="PTHR45138:SF9">
    <property type="entry name" value="DIGUANYLATE CYCLASE DGCM-RELATED"/>
    <property type="match status" value="1"/>
</dbReference>
<accession>A0A0D5NL32</accession>
<dbReference type="SUPFAM" id="SSF55785">
    <property type="entry name" value="PYP-like sensor domain (PAS domain)"/>
    <property type="match status" value="1"/>
</dbReference>
<dbReference type="RefSeq" id="WP_045671404.1">
    <property type="nucleotide sequence ID" value="NZ_CP011058.1"/>
</dbReference>
<keyword evidence="1" id="KW-0812">Transmembrane</keyword>
<dbReference type="SUPFAM" id="SSF55073">
    <property type="entry name" value="Nucleotide cyclase"/>
    <property type="match status" value="1"/>
</dbReference>
<dbReference type="InterPro" id="IPR000160">
    <property type="entry name" value="GGDEF_dom"/>
</dbReference>
<dbReference type="InterPro" id="IPR050469">
    <property type="entry name" value="Diguanylate_Cyclase"/>
</dbReference>
<dbReference type="HOGENOM" id="CLU_025182_2_0_9"/>
<dbReference type="GO" id="GO:0052621">
    <property type="term" value="F:diguanylate cyclase activity"/>
    <property type="evidence" value="ECO:0007669"/>
    <property type="project" value="TreeGrafter"/>
</dbReference>
<feature type="transmembrane region" description="Helical" evidence="1">
    <location>
        <begin position="6"/>
        <end position="26"/>
    </location>
</feature>
<feature type="transmembrane region" description="Helical" evidence="1">
    <location>
        <begin position="146"/>
        <end position="168"/>
    </location>
</feature>
<dbReference type="InterPro" id="IPR029787">
    <property type="entry name" value="Nucleotide_cyclase"/>
</dbReference>
<dbReference type="NCBIfam" id="TIGR00254">
    <property type="entry name" value="GGDEF"/>
    <property type="match status" value="1"/>
</dbReference>
<dbReference type="InterPro" id="IPR043128">
    <property type="entry name" value="Rev_trsase/Diguanyl_cyclase"/>
</dbReference>
<dbReference type="KEGG" id="pbj:VN24_17220"/>
<dbReference type="Gene3D" id="3.30.70.270">
    <property type="match status" value="1"/>
</dbReference>
<dbReference type="InterPro" id="IPR031621">
    <property type="entry name" value="HisKA_7TM"/>
</dbReference>
<dbReference type="Pfam" id="PF00990">
    <property type="entry name" value="GGDEF"/>
    <property type="match status" value="1"/>
</dbReference>
<name>A0A0D5NL32_9BACL</name>
<dbReference type="SMART" id="SM00267">
    <property type="entry name" value="GGDEF"/>
    <property type="match status" value="1"/>
</dbReference>
<evidence type="ECO:0000259" key="2">
    <source>
        <dbReference type="PROSITE" id="PS50887"/>
    </source>
</evidence>
<feature type="transmembrane region" description="Helical" evidence="1">
    <location>
        <begin position="220"/>
        <end position="237"/>
    </location>
</feature>
<dbReference type="Proteomes" id="UP000032633">
    <property type="component" value="Chromosome"/>
</dbReference>
<dbReference type="Pfam" id="PF08448">
    <property type="entry name" value="PAS_4"/>
    <property type="match status" value="1"/>
</dbReference>